<name>A0AAU9EI98_9BACT</name>
<dbReference type="AlphaFoldDB" id="A0AAU9EI98"/>
<reference evidence="3" key="1">
    <citation type="journal article" date="2023" name="Arch. Microbiol.">
        <title>Desulfoferula mesophilus gen. nov. sp. nov., a mesophilic sulfate-reducing bacterium isolated from a brackish lake sediment.</title>
        <authorList>
            <person name="Watanabe T."/>
            <person name="Yabe T."/>
            <person name="Tsuji J.M."/>
            <person name="Fukui M."/>
        </authorList>
    </citation>
    <scope>NUCLEOTIDE SEQUENCE [LARGE SCALE GENOMIC DNA]</scope>
    <source>
        <strain evidence="3">12FAK</strain>
    </source>
</reference>
<keyword evidence="3" id="KW-1185">Reference proteome</keyword>
<dbReference type="EMBL" id="AP028679">
    <property type="protein sequence ID" value="BEQ16833.1"/>
    <property type="molecule type" value="Genomic_DNA"/>
</dbReference>
<proteinExistence type="predicted"/>
<evidence type="ECO:0000313" key="2">
    <source>
        <dbReference type="EMBL" id="BEQ16833.1"/>
    </source>
</evidence>
<evidence type="ECO:0000313" key="3">
    <source>
        <dbReference type="Proteomes" id="UP001366166"/>
    </source>
</evidence>
<evidence type="ECO:0000256" key="1">
    <source>
        <dbReference type="SAM" id="MobiDB-lite"/>
    </source>
</evidence>
<gene>
    <name evidence="2" type="ORF">FAK_38990</name>
</gene>
<feature type="region of interest" description="Disordered" evidence="1">
    <location>
        <begin position="1"/>
        <end position="35"/>
    </location>
</feature>
<accession>A0AAU9EI98</accession>
<sequence>MTHRHSQAAPGKAVCQGLGINRHSQPPADKASGEGVPQAYMQYAEETSDAGNAVCRGLAKPYG</sequence>
<dbReference type="KEGG" id="dmp:FAK_38990"/>
<dbReference type="Proteomes" id="UP001366166">
    <property type="component" value="Chromosome"/>
</dbReference>
<protein>
    <submittedName>
        <fullName evidence="2">Uncharacterized protein</fullName>
    </submittedName>
</protein>
<organism evidence="2 3">
    <name type="scientific">Desulfoferula mesophila</name>
    <dbReference type="NCBI Taxonomy" id="3058419"/>
    <lineage>
        <taxon>Bacteria</taxon>
        <taxon>Pseudomonadati</taxon>
        <taxon>Thermodesulfobacteriota</taxon>
        <taxon>Desulfarculia</taxon>
        <taxon>Desulfarculales</taxon>
        <taxon>Desulfarculaceae</taxon>
        <taxon>Desulfoferula</taxon>
    </lineage>
</organism>